<gene>
    <name evidence="1" type="ORF">KE3_0523</name>
</gene>
<dbReference type="AlphaFoldDB" id="A0AB33AKF9"/>
<keyword evidence="2" id="KW-1185">Reference proteome</keyword>
<protein>
    <submittedName>
        <fullName evidence="1">Uncharacterized protein</fullName>
    </submittedName>
</protein>
<dbReference type="KEGG" id="slu:KE3_0523"/>
<name>A0AB33AKF9_9STRE</name>
<sequence length="39" mass="4549">MFGISQSYQGISAIFTKKIQEKRPEKVVCAIFFKVFLYC</sequence>
<dbReference type="Proteomes" id="UP000015268">
    <property type="component" value="Chromosome"/>
</dbReference>
<proteinExistence type="predicted"/>
<organism evidence="1 2">
    <name type="scientific">Streptococcus lutetiensis 033</name>
    <dbReference type="NCBI Taxonomy" id="1076934"/>
    <lineage>
        <taxon>Bacteria</taxon>
        <taxon>Bacillati</taxon>
        <taxon>Bacillota</taxon>
        <taxon>Bacilli</taxon>
        <taxon>Lactobacillales</taxon>
        <taxon>Streptococcaceae</taxon>
        <taxon>Streptococcus</taxon>
    </lineage>
</organism>
<evidence type="ECO:0000313" key="1">
    <source>
        <dbReference type="EMBL" id="AGS05035.1"/>
    </source>
</evidence>
<reference evidence="1 2" key="1">
    <citation type="journal article" date="2013" name="BMC Microbiol.">
        <title>Dynamics of fecal microbial communities in children with diarrhea of unknown etiology and genomic analysis of associated Streptococcus lutetiensis.</title>
        <authorList>
            <person name="Jin D."/>
            <person name="Chen C."/>
            <person name="Li L."/>
            <person name="Lu S."/>
            <person name="Li Z."/>
            <person name="Zhou Z."/>
            <person name="Jing H."/>
            <person name="Xu Y."/>
            <person name="Du P."/>
            <person name="Wang H."/>
            <person name="Xiong Y."/>
            <person name="Zheng H."/>
            <person name="Bai X."/>
            <person name="Sun H."/>
            <person name="Wang L."/>
            <person name="Ye C."/>
            <person name="Gottschalk M."/>
            <person name="Xu J."/>
        </authorList>
    </citation>
    <scope>NUCLEOTIDE SEQUENCE [LARGE SCALE GENOMIC DNA]</scope>
    <source>
        <strain evidence="1 2">033</strain>
    </source>
</reference>
<accession>A0AB33AKF9</accession>
<dbReference type="EMBL" id="CP003025">
    <property type="protein sequence ID" value="AGS05035.1"/>
    <property type="molecule type" value="Genomic_DNA"/>
</dbReference>
<evidence type="ECO:0000313" key="2">
    <source>
        <dbReference type="Proteomes" id="UP000015268"/>
    </source>
</evidence>